<dbReference type="RefSeq" id="WP_198717419.1">
    <property type="nucleotide sequence ID" value="NZ_JAEILD010000100.1"/>
</dbReference>
<organism evidence="1 2">
    <name type="scientific">Pseudomonas veronii</name>
    <dbReference type="NCBI Taxonomy" id="76761"/>
    <lineage>
        <taxon>Bacteria</taxon>
        <taxon>Pseudomonadati</taxon>
        <taxon>Pseudomonadota</taxon>
        <taxon>Gammaproteobacteria</taxon>
        <taxon>Pseudomonadales</taxon>
        <taxon>Pseudomonadaceae</taxon>
        <taxon>Pseudomonas</taxon>
    </lineage>
</organism>
<keyword evidence="2" id="KW-1185">Reference proteome</keyword>
<protein>
    <submittedName>
        <fullName evidence="1">Uncharacterized protein</fullName>
    </submittedName>
</protein>
<dbReference type="EMBL" id="JAEILD010000100">
    <property type="protein sequence ID" value="MBI6651301.1"/>
    <property type="molecule type" value="Genomic_DNA"/>
</dbReference>
<evidence type="ECO:0000313" key="1">
    <source>
        <dbReference type="EMBL" id="MBI6651301.1"/>
    </source>
</evidence>
<accession>A0ABS0VIE9</accession>
<comment type="caution">
    <text evidence="1">The sequence shown here is derived from an EMBL/GenBank/DDBJ whole genome shotgun (WGS) entry which is preliminary data.</text>
</comment>
<proteinExistence type="predicted"/>
<gene>
    <name evidence="1" type="ORF">YA0849_20100</name>
</gene>
<sequence>MIAPNTLTAKKDGAMQIPTANRQKYHGLEKPLEKKAIILITSEIQQ</sequence>
<name>A0ABS0VIE9_PSEVE</name>
<dbReference type="Proteomes" id="UP000614123">
    <property type="component" value="Unassembled WGS sequence"/>
</dbReference>
<evidence type="ECO:0000313" key="2">
    <source>
        <dbReference type="Proteomes" id="UP000614123"/>
    </source>
</evidence>
<reference evidence="1 2" key="1">
    <citation type="submission" date="2020-12" db="EMBL/GenBank/DDBJ databases">
        <title>Comparative genomic insights into the epidemiology and virulence of plant pathogenic Pseudomonads from Turkey.</title>
        <authorList>
            <person name="Dillon M."/>
            <person name="Ruiz-Bedoya T."/>
            <person name="Bendalovic-Torma C."/>
            <person name="Guttman K.M."/>
            <person name="Kwak H."/>
            <person name="Middleton M.A."/>
            <person name="Wang P.W."/>
            <person name="Horuz S."/>
            <person name="Aysan Y."/>
            <person name="Guttman D.S."/>
        </authorList>
    </citation>
    <scope>NUCLEOTIDE SEQUENCE [LARGE SCALE GENOMIC DNA]</scope>
    <source>
        <strain evidence="1 2">S4_EA_3a</strain>
    </source>
</reference>